<evidence type="ECO:0000256" key="7">
    <source>
        <dbReference type="ARBA" id="ARBA00022833"/>
    </source>
</evidence>
<feature type="binding site" evidence="10">
    <location>
        <position position="253"/>
    </location>
    <ligand>
        <name>Zn(2+)</name>
        <dbReference type="ChEBI" id="CHEBI:29105"/>
    </ligand>
</feature>
<feature type="binding site" evidence="10">
    <location>
        <position position="248"/>
    </location>
    <ligand>
        <name>Zn(2+)</name>
        <dbReference type="ChEBI" id="CHEBI:29105"/>
    </ligand>
</feature>
<dbReference type="Gene3D" id="1.10.40.50">
    <property type="entry name" value="Probable gtpase engc, domain 3"/>
    <property type="match status" value="1"/>
</dbReference>
<evidence type="ECO:0000313" key="14">
    <source>
        <dbReference type="Proteomes" id="UP001597214"/>
    </source>
</evidence>
<keyword evidence="7 10" id="KW-0862">Zinc</keyword>
<name>A0ABW4LKN5_9BACI</name>
<sequence>MPEGKIIKALSGFYYVASEDGITQCRGRGVFRKNKVTPLVGDNVIFQAENKQEGYIMEVLDRKNDLIRPPIANVDQAILVFSALQPDFNPGLLDRFLVLIESKHILPIICISKIDLVAKEDYATIEAFANDYKDIGYDVILTSMDDEKTVELLLPYFKDRVSVFAGQSGVGKSSILQILRPDLEIKTDEISAHLGRGKHTTRHVELIDIGEGLVADTPGFSSLEFNDIDDMTELSSCFPEMKRLQVHCKFRGCMHLSEPKCAVKTALENKEIKEYRYHHYMSFIQEIKDRKPRY</sequence>
<dbReference type="CDD" id="cd04466">
    <property type="entry name" value="S1_YloQ_GTPase"/>
    <property type="match status" value="1"/>
</dbReference>
<evidence type="ECO:0000259" key="12">
    <source>
        <dbReference type="PROSITE" id="PS51721"/>
    </source>
</evidence>
<evidence type="ECO:0000256" key="3">
    <source>
        <dbReference type="ARBA" id="ARBA00022723"/>
    </source>
</evidence>
<dbReference type="SUPFAM" id="SSF50249">
    <property type="entry name" value="Nucleic acid-binding proteins"/>
    <property type="match status" value="1"/>
</dbReference>
<dbReference type="InterPro" id="IPR030378">
    <property type="entry name" value="G_CP_dom"/>
</dbReference>
<accession>A0ABW4LKN5</accession>
<dbReference type="Proteomes" id="UP001597214">
    <property type="component" value="Unassembled WGS sequence"/>
</dbReference>
<feature type="binding site" evidence="10">
    <location>
        <position position="255"/>
    </location>
    <ligand>
        <name>Zn(2+)</name>
        <dbReference type="ChEBI" id="CHEBI:29105"/>
    </ligand>
</feature>
<dbReference type="PROSITE" id="PS50936">
    <property type="entry name" value="ENGC_GTPASE"/>
    <property type="match status" value="1"/>
</dbReference>
<comment type="subunit">
    <text evidence="10">Monomer. Associates with 30S ribosomal subunit, binds 16S rRNA.</text>
</comment>
<feature type="domain" description="CP-type G" evidence="12">
    <location>
        <begin position="63"/>
        <end position="223"/>
    </location>
</feature>
<evidence type="ECO:0000256" key="1">
    <source>
        <dbReference type="ARBA" id="ARBA00022490"/>
    </source>
</evidence>
<evidence type="ECO:0000256" key="6">
    <source>
        <dbReference type="ARBA" id="ARBA00022801"/>
    </source>
</evidence>
<evidence type="ECO:0000259" key="11">
    <source>
        <dbReference type="PROSITE" id="PS50936"/>
    </source>
</evidence>
<dbReference type="Gene3D" id="3.40.50.300">
    <property type="entry name" value="P-loop containing nucleotide triphosphate hydrolases"/>
    <property type="match status" value="1"/>
</dbReference>
<dbReference type="InterPro" id="IPR010914">
    <property type="entry name" value="RsgA_GTPase_dom"/>
</dbReference>
<feature type="binding site" evidence="10">
    <location>
        <begin position="166"/>
        <end position="174"/>
    </location>
    <ligand>
        <name>GTP</name>
        <dbReference type="ChEBI" id="CHEBI:37565"/>
    </ligand>
</feature>
<dbReference type="PANTHER" id="PTHR32120:SF11">
    <property type="entry name" value="SMALL RIBOSOMAL SUBUNIT BIOGENESIS GTPASE RSGA 1, MITOCHONDRIAL-RELATED"/>
    <property type="match status" value="1"/>
</dbReference>
<dbReference type="NCBIfam" id="TIGR00157">
    <property type="entry name" value="ribosome small subunit-dependent GTPase A"/>
    <property type="match status" value="1"/>
</dbReference>
<dbReference type="Pfam" id="PF16745">
    <property type="entry name" value="RsgA_N"/>
    <property type="match status" value="1"/>
</dbReference>
<dbReference type="CDD" id="cd01854">
    <property type="entry name" value="YjeQ_EngC"/>
    <property type="match status" value="1"/>
</dbReference>
<organism evidence="13 14">
    <name type="scientific">Bacillus salitolerans</name>
    <dbReference type="NCBI Taxonomy" id="1437434"/>
    <lineage>
        <taxon>Bacteria</taxon>
        <taxon>Bacillati</taxon>
        <taxon>Bacillota</taxon>
        <taxon>Bacilli</taxon>
        <taxon>Bacillales</taxon>
        <taxon>Bacillaceae</taxon>
        <taxon>Bacillus</taxon>
    </lineage>
</organism>
<dbReference type="EC" id="3.6.1.-" evidence="10"/>
<reference evidence="14" key="1">
    <citation type="journal article" date="2019" name="Int. J. Syst. Evol. Microbiol.">
        <title>The Global Catalogue of Microorganisms (GCM) 10K type strain sequencing project: providing services to taxonomists for standard genome sequencing and annotation.</title>
        <authorList>
            <consortium name="The Broad Institute Genomics Platform"/>
            <consortium name="The Broad Institute Genome Sequencing Center for Infectious Disease"/>
            <person name="Wu L."/>
            <person name="Ma J."/>
        </authorList>
    </citation>
    <scope>NUCLEOTIDE SEQUENCE [LARGE SCALE GENOMIC DNA]</scope>
    <source>
        <strain evidence="14">CCUG 49339</strain>
    </source>
</reference>
<evidence type="ECO:0000256" key="10">
    <source>
        <dbReference type="HAMAP-Rule" id="MF_01820"/>
    </source>
</evidence>
<feature type="binding site" evidence="10">
    <location>
        <begin position="112"/>
        <end position="115"/>
    </location>
    <ligand>
        <name>GTP</name>
        <dbReference type="ChEBI" id="CHEBI:37565"/>
    </ligand>
</feature>
<evidence type="ECO:0000256" key="4">
    <source>
        <dbReference type="ARBA" id="ARBA00022730"/>
    </source>
</evidence>
<dbReference type="Gene3D" id="2.40.50.140">
    <property type="entry name" value="Nucleic acid-binding proteins"/>
    <property type="match status" value="1"/>
</dbReference>
<evidence type="ECO:0000313" key="13">
    <source>
        <dbReference type="EMBL" id="MFD1735770.1"/>
    </source>
</evidence>
<evidence type="ECO:0000256" key="9">
    <source>
        <dbReference type="ARBA" id="ARBA00023134"/>
    </source>
</evidence>
<keyword evidence="3 10" id="KW-0479">Metal-binding</keyword>
<keyword evidence="4 10" id="KW-0699">rRNA-binding</keyword>
<dbReference type="InterPro" id="IPR027417">
    <property type="entry name" value="P-loop_NTPase"/>
</dbReference>
<keyword evidence="6 10" id="KW-0378">Hydrolase</keyword>
<feature type="binding site" evidence="10">
    <location>
        <position position="261"/>
    </location>
    <ligand>
        <name>Zn(2+)</name>
        <dbReference type="ChEBI" id="CHEBI:29105"/>
    </ligand>
</feature>
<gene>
    <name evidence="10 13" type="primary">rsgA</name>
    <name evidence="13" type="ORF">ACFSCX_04245</name>
</gene>
<comment type="cofactor">
    <cofactor evidence="10">
        <name>Zn(2+)</name>
        <dbReference type="ChEBI" id="CHEBI:29105"/>
    </cofactor>
    <text evidence="10">Binds 1 zinc ion per subunit.</text>
</comment>
<comment type="subcellular location">
    <subcellularLocation>
        <location evidence="10">Cytoplasm</location>
    </subcellularLocation>
</comment>
<dbReference type="EMBL" id="JBHUEM010000003">
    <property type="protein sequence ID" value="MFD1735770.1"/>
    <property type="molecule type" value="Genomic_DNA"/>
</dbReference>
<keyword evidence="5 10" id="KW-0547">Nucleotide-binding</keyword>
<dbReference type="PANTHER" id="PTHR32120">
    <property type="entry name" value="SMALL RIBOSOMAL SUBUNIT BIOGENESIS GTPASE RSGA"/>
    <property type="match status" value="1"/>
</dbReference>
<keyword evidence="8 10" id="KW-0694">RNA-binding</keyword>
<keyword evidence="1 10" id="KW-0963">Cytoplasm</keyword>
<evidence type="ECO:0000256" key="8">
    <source>
        <dbReference type="ARBA" id="ARBA00022884"/>
    </source>
</evidence>
<comment type="similarity">
    <text evidence="10">Belongs to the TRAFAC class YlqF/YawG GTPase family. RsgA subfamily.</text>
</comment>
<dbReference type="InterPro" id="IPR012340">
    <property type="entry name" value="NA-bd_OB-fold"/>
</dbReference>
<evidence type="ECO:0000256" key="2">
    <source>
        <dbReference type="ARBA" id="ARBA00022517"/>
    </source>
</evidence>
<comment type="function">
    <text evidence="10">One of several proteins that assist in the late maturation steps of the functional core of the 30S ribosomal subunit. Helps release RbfA from mature subunits. May play a role in the assembly of ribosomal proteins into the subunit. Circularly permuted GTPase that catalyzes slow GTP hydrolysis, GTPase activity is stimulated by the 30S ribosomal subunit.</text>
</comment>
<keyword evidence="2 10" id="KW-0690">Ribosome biogenesis</keyword>
<dbReference type="HAMAP" id="MF_01820">
    <property type="entry name" value="GTPase_RsgA"/>
    <property type="match status" value="1"/>
</dbReference>
<feature type="domain" description="EngC GTPase" evidence="11">
    <location>
        <begin position="72"/>
        <end position="221"/>
    </location>
</feature>
<dbReference type="RefSeq" id="WP_377926872.1">
    <property type="nucleotide sequence ID" value="NZ_JBHUEM010000003.1"/>
</dbReference>
<dbReference type="Pfam" id="PF03193">
    <property type="entry name" value="RsgA_GTPase"/>
    <property type="match status" value="1"/>
</dbReference>
<dbReference type="SUPFAM" id="SSF52540">
    <property type="entry name" value="P-loop containing nucleoside triphosphate hydrolases"/>
    <property type="match status" value="1"/>
</dbReference>
<evidence type="ECO:0000256" key="5">
    <source>
        <dbReference type="ARBA" id="ARBA00022741"/>
    </source>
</evidence>
<keyword evidence="14" id="KW-1185">Reference proteome</keyword>
<keyword evidence="9 10" id="KW-0342">GTP-binding</keyword>
<dbReference type="InterPro" id="IPR031944">
    <property type="entry name" value="RsgA_N"/>
</dbReference>
<comment type="caution">
    <text evidence="13">The sequence shown here is derived from an EMBL/GenBank/DDBJ whole genome shotgun (WGS) entry which is preliminary data.</text>
</comment>
<dbReference type="PROSITE" id="PS51721">
    <property type="entry name" value="G_CP"/>
    <property type="match status" value="1"/>
</dbReference>
<protein>
    <recommendedName>
        <fullName evidence="10">Small ribosomal subunit biogenesis GTPase RsgA</fullName>
        <ecNumber evidence="10">3.6.1.-</ecNumber>
    </recommendedName>
</protein>
<proteinExistence type="inferred from homology"/>
<dbReference type="InterPro" id="IPR004881">
    <property type="entry name" value="Ribosome_biogen_GTPase_RsgA"/>
</dbReference>